<reference evidence="2 3" key="1">
    <citation type="submission" date="2019-02" db="EMBL/GenBank/DDBJ databases">
        <title>Deep-cultivation of Planctomycetes and their phenomic and genomic characterization uncovers novel biology.</title>
        <authorList>
            <person name="Wiegand S."/>
            <person name="Jogler M."/>
            <person name="Boedeker C."/>
            <person name="Pinto D."/>
            <person name="Vollmers J."/>
            <person name="Rivas-Marin E."/>
            <person name="Kohn T."/>
            <person name="Peeters S.H."/>
            <person name="Heuer A."/>
            <person name="Rast P."/>
            <person name="Oberbeckmann S."/>
            <person name="Bunk B."/>
            <person name="Jeske O."/>
            <person name="Meyerdierks A."/>
            <person name="Storesund J.E."/>
            <person name="Kallscheuer N."/>
            <person name="Luecker S."/>
            <person name="Lage O.M."/>
            <person name="Pohl T."/>
            <person name="Merkel B.J."/>
            <person name="Hornburger P."/>
            <person name="Mueller R.-W."/>
            <person name="Bruemmer F."/>
            <person name="Labrenz M."/>
            <person name="Spormann A.M."/>
            <person name="Op den Camp H."/>
            <person name="Overmann J."/>
            <person name="Amann R."/>
            <person name="Jetten M.S.M."/>
            <person name="Mascher T."/>
            <person name="Medema M.H."/>
            <person name="Devos D.P."/>
            <person name="Kaster A.-K."/>
            <person name="Ovreas L."/>
            <person name="Rohde M."/>
            <person name="Galperin M.Y."/>
            <person name="Jogler C."/>
        </authorList>
    </citation>
    <scope>NUCLEOTIDE SEQUENCE [LARGE SCALE GENOMIC DNA]</scope>
    <source>
        <strain evidence="2 3">KS4</strain>
    </source>
</reference>
<evidence type="ECO:0000313" key="2">
    <source>
        <dbReference type="EMBL" id="QDU32154.1"/>
    </source>
</evidence>
<gene>
    <name evidence="2" type="ORF">KS4_01830</name>
</gene>
<feature type="region of interest" description="Disordered" evidence="1">
    <location>
        <begin position="280"/>
        <end position="305"/>
    </location>
</feature>
<organism evidence="2 3">
    <name type="scientific">Poriferisphaera corsica</name>
    <dbReference type="NCBI Taxonomy" id="2528020"/>
    <lineage>
        <taxon>Bacteria</taxon>
        <taxon>Pseudomonadati</taxon>
        <taxon>Planctomycetota</taxon>
        <taxon>Phycisphaerae</taxon>
        <taxon>Phycisphaerales</taxon>
        <taxon>Phycisphaeraceae</taxon>
        <taxon>Poriferisphaera</taxon>
    </lineage>
</organism>
<name>A0A517YPK5_9BACT</name>
<evidence type="ECO:0000313" key="3">
    <source>
        <dbReference type="Proteomes" id="UP000317369"/>
    </source>
</evidence>
<keyword evidence="3" id="KW-1185">Reference proteome</keyword>
<protein>
    <submittedName>
        <fullName evidence="2">Uncharacterized protein</fullName>
    </submittedName>
</protein>
<proteinExistence type="predicted"/>
<dbReference type="KEGG" id="pcor:KS4_01830"/>
<accession>A0A517YPK5</accession>
<dbReference type="Proteomes" id="UP000317369">
    <property type="component" value="Chromosome"/>
</dbReference>
<sequence>MTNAPCVSSSYDHYHLPGSQLSLLNHSKLFGWDQITDKMGNMSMKWGQPVNVRHFAGGLAFCFTALIAGQLLHGQAALNDNTVGNDRRGYVPENVVQGGWRPVDQTVSDLSSNSASQRRLNHGNALFNNNITMYTRDDNGQLLTRGLPTVDFRTSLHVPTEYQFRAPGVTALVQRPEYVSLVGPDPRWHTRKNKQPFRDGLFADIGSAGMVYNLDVRLLNPVVNADRTSLEPARVHYSNPIVDPVTIPQPLVRINAAIVNGRIDGRLQTQQVFGNAEHVTQNYDPTVDGRFFNPADKSPRQADQQ</sequence>
<evidence type="ECO:0000256" key="1">
    <source>
        <dbReference type="SAM" id="MobiDB-lite"/>
    </source>
</evidence>
<dbReference type="EMBL" id="CP036425">
    <property type="protein sequence ID" value="QDU32154.1"/>
    <property type="molecule type" value="Genomic_DNA"/>
</dbReference>
<dbReference type="AlphaFoldDB" id="A0A517YPK5"/>